<evidence type="ECO:0000259" key="1">
    <source>
        <dbReference type="Pfam" id="PF01593"/>
    </source>
</evidence>
<organism evidence="2 3">
    <name type="scientific">Cytobacillus stercorigallinarum</name>
    <dbReference type="NCBI Taxonomy" id="2762240"/>
    <lineage>
        <taxon>Bacteria</taxon>
        <taxon>Bacillati</taxon>
        <taxon>Bacillota</taxon>
        <taxon>Bacilli</taxon>
        <taxon>Bacillales</taxon>
        <taxon>Bacillaceae</taxon>
        <taxon>Cytobacillus</taxon>
    </lineage>
</organism>
<dbReference type="InterPro" id="IPR036188">
    <property type="entry name" value="FAD/NAD-bd_sf"/>
</dbReference>
<evidence type="ECO:0000313" key="3">
    <source>
        <dbReference type="Proteomes" id="UP000657931"/>
    </source>
</evidence>
<name>A0ABR8QL30_9BACI</name>
<dbReference type="InterPro" id="IPR002937">
    <property type="entry name" value="Amino_oxidase"/>
</dbReference>
<sequence length="71" mass="8012">MVYIEYLRTVTFNWSRNSFSAGCFTLYSPGQQKDFGEEVSKPTGRLHFSGEHTSLSLDGLKVGYSCSSRYS</sequence>
<proteinExistence type="predicted"/>
<evidence type="ECO:0000313" key="2">
    <source>
        <dbReference type="EMBL" id="MBD7936231.1"/>
    </source>
</evidence>
<accession>A0ABR8QL30</accession>
<reference evidence="2 3" key="1">
    <citation type="submission" date="2020-08" db="EMBL/GenBank/DDBJ databases">
        <title>A Genomic Blueprint of the Chicken Gut Microbiome.</title>
        <authorList>
            <person name="Gilroy R."/>
            <person name="Ravi A."/>
            <person name="Getino M."/>
            <person name="Pursley I."/>
            <person name="Horton D.L."/>
            <person name="Alikhan N.-F."/>
            <person name="Baker D."/>
            <person name="Gharbi K."/>
            <person name="Hall N."/>
            <person name="Watson M."/>
            <person name="Adriaenssens E.M."/>
            <person name="Foster-Nyarko E."/>
            <person name="Jarju S."/>
            <person name="Secka A."/>
            <person name="Antonio M."/>
            <person name="Oren A."/>
            <person name="Chaudhuri R."/>
            <person name="La Ragione R.M."/>
            <person name="Hildebrand F."/>
            <person name="Pallen M.J."/>
        </authorList>
    </citation>
    <scope>NUCLEOTIDE SEQUENCE [LARGE SCALE GENOMIC DNA]</scope>
    <source>
        <strain evidence="2 3">Sa5YUA1</strain>
    </source>
</reference>
<gene>
    <name evidence="2" type="ORF">H9655_04255</name>
</gene>
<dbReference type="Pfam" id="PF01593">
    <property type="entry name" value="Amino_oxidase"/>
    <property type="match status" value="1"/>
</dbReference>
<feature type="domain" description="Amine oxidase" evidence="1">
    <location>
        <begin position="7"/>
        <end position="60"/>
    </location>
</feature>
<dbReference type="EMBL" id="JACSQT010000001">
    <property type="protein sequence ID" value="MBD7936231.1"/>
    <property type="molecule type" value="Genomic_DNA"/>
</dbReference>
<dbReference type="Gene3D" id="3.50.50.60">
    <property type="entry name" value="FAD/NAD(P)-binding domain"/>
    <property type="match status" value="1"/>
</dbReference>
<protein>
    <submittedName>
        <fullName evidence="2">FAD-dependent oxidoreductase</fullName>
    </submittedName>
</protein>
<comment type="caution">
    <text evidence="2">The sequence shown here is derived from an EMBL/GenBank/DDBJ whole genome shotgun (WGS) entry which is preliminary data.</text>
</comment>
<dbReference type="Proteomes" id="UP000657931">
    <property type="component" value="Unassembled WGS sequence"/>
</dbReference>
<dbReference type="Gene3D" id="3.90.660.10">
    <property type="match status" value="1"/>
</dbReference>
<keyword evidence="3" id="KW-1185">Reference proteome</keyword>